<evidence type="ECO:0000313" key="4">
    <source>
        <dbReference type="Proteomes" id="UP001357485"/>
    </source>
</evidence>
<dbReference type="EMBL" id="JAVRRA010008255">
    <property type="protein sequence ID" value="KAK5257280.1"/>
    <property type="molecule type" value="Genomic_DNA"/>
</dbReference>
<evidence type="ECO:0000259" key="2">
    <source>
        <dbReference type="Pfam" id="PF07910"/>
    </source>
</evidence>
<evidence type="ECO:0000256" key="1">
    <source>
        <dbReference type="ARBA" id="ARBA00022801"/>
    </source>
</evidence>
<dbReference type="Gene3D" id="3.90.70.130">
    <property type="match status" value="1"/>
</dbReference>
<gene>
    <name evidence="3" type="ORF">LTR16_001107</name>
</gene>
<sequence>MIEDAWDKGINDIGRFQTGGIRGTRKYIGTPEALALYASLSIDTDVAVLADCPGWLQAHEQLLAYVSNYFNQSATAVDQRIQKTLLAPLYLQQPGHSLTIVGFERHRDGSSNLVVLDPSYETSSAMSALLAGKKSSRSLGSGRRNEVMRAYRRGERHLDRHREFEILR</sequence>
<organism evidence="3 4">
    <name type="scientific">Cryomyces antarcticus</name>
    <dbReference type="NCBI Taxonomy" id="329879"/>
    <lineage>
        <taxon>Eukaryota</taxon>
        <taxon>Fungi</taxon>
        <taxon>Dikarya</taxon>
        <taxon>Ascomycota</taxon>
        <taxon>Pezizomycotina</taxon>
        <taxon>Dothideomycetes</taxon>
        <taxon>Dothideomycetes incertae sedis</taxon>
        <taxon>Cryomyces</taxon>
    </lineage>
</organism>
<dbReference type="Pfam" id="PF07910">
    <property type="entry name" value="Peptidase_C78"/>
    <property type="match status" value="1"/>
</dbReference>
<reference evidence="3 4" key="1">
    <citation type="submission" date="2023-08" db="EMBL/GenBank/DDBJ databases">
        <title>Black Yeasts Isolated from many extreme environments.</title>
        <authorList>
            <person name="Coleine C."/>
            <person name="Stajich J.E."/>
            <person name="Selbmann L."/>
        </authorList>
    </citation>
    <scope>NUCLEOTIDE SEQUENCE [LARGE SCALE GENOMIC DNA]</scope>
    <source>
        <strain evidence="3 4">CCFEE 536</strain>
    </source>
</reference>
<accession>A0ABR0LZR6</accession>
<protein>
    <recommendedName>
        <fullName evidence="2">UFSP1/2/DUB catalytic domain-containing protein</fullName>
    </recommendedName>
</protein>
<proteinExistence type="predicted"/>
<name>A0ABR0LZR6_9PEZI</name>
<keyword evidence="1" id="KW-0378">Hydrolase</keyword>
<feature type="domain" description="UFSP1/2/DUB catalytic" evidence="2">
    <location>
        <begin position="1"/>
        <end position="167"/>
    </location>
</feature>
<comment type="caution">
    <text evidence="3">The sequence shown here is derived from an EMBL/GenBank/DDBJ whole genome shotgun (WGS) entry which is preliminary data.</text>
</comment>
<dbReference type="Proteomes" id="UP001357485">
    <property type="component" value="Unassembled WGS sequence"/>
</dbReference>
<evidence type="ECO:0000313" key="3">
    <source>
        <dbReference type="EMBL" id="KAK5257280.1"/>
    </source>
</evidence>
<dbReference type="InterPro" id="IPR012462">
    <property type="entry name" value="UFSP1/2_DUB_cat"/>
</dbReference>
<keyword evidence="4" id="KW-1185">Reference proteome</keyword>